<gene>
    <name evidence="1" type="ORF">PLOB_00034048</name>
</gene>
<accession>A0ABN8P1B2</accession>
<dbReference type="PANTHER" id="PTHR47018:SF3">
    <property type="entry name" value="MYCBP-ASSOCIATED PROTEIN"/>
    <property type="match status" value="1"/>
</dbReference>
<evidence type="ECO:0000313" key="2">
    <source>
        <dbReference type="Proteomes" id="UP001159405"/>
    </source>
</evidence>
<evidence type="ECO:0000313" key="1">
    <source>
        <dbReference type="EMBL" id="CAH3129240.1"/>
    </source>
</evidence>
<proteinExistence type="predicted"/>
<dbReference type="PANTHER" id="PTHR47018">
    <property type="entry name" value="CXC DOMAIN-CONTAINING PROTEIN-RELATED"/>
    <property type="match status" value="1"/>
</dbReference>
<name>A0ABN8P1B2_9CNID</name>
<organism evidence="1 2">
    <name type="scientific">Porites lobata</name>
    <dbReference type="NCBI Taxonomy" id="104759"/>
    <lineage>
        <taxon>Eukaryota</taxon>
        <taxon>Metazoa</taxon>
        <taxon>Cnidaria</taxon>
        <taxon>Anthozoa</taxon>
        <taxon>Hexacorallia</taxon>
        <taxon>Scleractinia</taxon>
        <taxon>Fungiina</taxon>
        <taxon>Poritidae</taxon>
        <taxon>Porites</taxon>
    </lineage>
</organism>
<comment type="caution">
    <text evidence="1">The sequence shown here is derived from an EMBL/GenBank/DDBJ whole genome shotgun (WGS) entry which is preliminary data.</text>
</comment>
<protein>
    <submittedName>
        <fullName evidence="1">Uncharacterized protein</fullName>
    </submittedName>
</protein>
<keyword evidence="2" id="KW-1185">Reference proteome</keyword>
<dbReference type="Proteomes" id="UP001159405">
    <property type="component" value="Unassembled WGS sequence"/>
</dbReference>
<dbReference type="EMBL" id="CALNXK010000046">
    <property type="protein sequence ID" value="CAH3129240.1"/>
    <property type="molecule type" value="Genomic_DNA"/>
</dbReference>
<sequence>MRLVWKQFVPWLTVNHADKVGKLRVLQVKVSDMVSEVELRQCESILNSDPFKEIHLIWMQYLRSENGPLSCFWISYIDIVGDVLLGLIRASREGNWQLHLYAIRNMIPWCFAYDKINYARYLPVYYTQMINLPSEHPNVYSNFMNGRFSIQLAGESPFGHIPVDQTTEVTVNKDTKSSGGITKYSLKTGAVTRFCMTAEYRCSFVAHLRDMVQVKGPSYHHDEMLSTRKSKDEQAVTTIESLIEGWNNPFTERKELVSSSTAKQALEM</sequence>
<reference evidence="1 2" key="1">
    <citation type="submission" date="2022-05" db="EMBL/GenBank/DDBJ databases">
        <authorList>
            <consortium name="Genoscope - CEA"/>
            <person name="William W."/>
        </authorList>
    </citation>
    <scope>NUCLEOTIDE SEQUENCE [LARGE SCALE GENOMIC DNA]</scope>
</reference>